<evidence type="ECO:0000259" key="2">
    <source>
        <dbReference type="Pfam" id="PF15912"/>
    </source>
</evidence>
<dbReference type="AlphaFoldDB" id="A0A1Y3BFP7"/>
<feature type="domain" description="Virilizer N-terminal" evidence="2">
    <location>
        <begin position="64"/>
        <end position="167"/>
    </location>
</feature>
<dbReference type="OrthoDB" id="2011702at2759"/>
<reference evidence="3 4" key="1">
    <citation type="submission" date="2017-03" db="EMBL/GenBank/DDBJ databases">
        <title>Genome Survey of Euroglyphus maynei.</title>
        <authorList>
            <person name="Arlian L.G."/>
            <person name="Morgan M.S."/>
            <person name="Rider S.D."/>
        </authorList>
    </citation>
    <scope>NUCLEOTIDE SEQUENCE [LARGE SCALE GENOMIC DNA]</scope>
    <source>
        <strain evidence="3">Arlian Lab</strain>
        <tissue evidence="3">Whole body</tissue>
    </source>
</reference>
<evidence type="ECO:0000313" key="3">
    <source>
        <dbReference type="EMBL" id="OTF79761.1"/>
    </source>
</evidence>
<protein>
    <recommendedName>
        <fullName evidence="2">Virilizer N-terminal domain-containing protein</fullName>
    </recommendedName>
</protein>
<dbReference type="Proteomes" id="UP000194236">
    <property type="component" value="Unassembled WGS sequence"/>
</dbReference>
<keyword evidence="4" id="KW-1185">Reference proteome</keyword>
<gene>
    <name evidence="3" type="ORF">BLA29_000990</name>
</gene>
<proteinExistence type="predicted"/>
<feature type="non-terminal residue" evidence="3">
    <location>
        <position position="202"/>
    </location>
</feature>
<dbReference type="InterPro" id="IPR031801">
    <property type="entry name" value="VIR_N"/>
</dbReference>
<name>A0A1Y3BFP7_EURMA</name>
<accession>A0A1Y3BFP7</accession>
<feature type="compositionally biased region" description="Polar residues" evidence="1">
    <location>
        <begin position="1"/>
        <end position="19"/>
    </location>
</feature>
<evidence type="ECO:0000256" key="1">
    <source>
        <dbReference type="SAM" id="MobiDB-lite"/>
    </source>
</evidence>
<dbReference type="Pfam" id="PF15912">
    <property type="entry name" value="VIR_N"/>
    <property type="match status" value="1"/>
</dbReference>
<feature type="compositionally biased region" description="Polar residues" evidence="1">
    <location>
        <begin position="178"/>
        <end position="189"/>
    </location>
</feature>
<sequence>MNIEQSSSRRSNINTNDPDANNKREPNVGFVKFTCHVIIHEIRIIPLSTLVSAETLRRVHLGFSYKEHENHVFRPAVSVATDGLFLRGHFESVTLAVLGEVTNLSSLITKESTTTSRISNEINIDNDDLINNSRQARANYFDGRIVDIKEPDDTQDYLETEIDKLIDDSLPPNKDDNVSVTTSAKSQHPVQDVHLLSPSPEN</sequence>
<comment type="caution">
    <text evidence="3">The sequence shown here is derived from an EMBL/GenBank/DDBJ whole genome shotgun (WGS) entry which is preliminary data.</text>
</comment>
<feature type="region of interest" description="Disordered" evidence="1">
    <location>
        <begin position="1"/>
        <end position="25"/>
    </location>
</feature>
<feature type="compositionally biased region" description="Basic and acidic residues" evidence="1">
    <location>
        <begin position="163"/>
        <end position="177"/>
    </location>
</feature>
<organism evidence="3 4">
    <name type="scientific">Euroglyphus maynei</name>
    <name type="common">Mayne's house dust mite</name>
    <dbReference type="NCBI Taxonomy" id="6958"/>
    <lineage>
        <taxon>Eukaryota</taxon>
        <taxon>Metazoa</taxon>
        <taxon>Ecdysozoa</taxon>
        <taxon>Arthropoda</taxon>
        <taxon>Chelicerata</taxon>
        <taxon>Arachnida</taxon>
        <taxon>Acari</taxon>
        <taxon>Acariformes</taxon>
        <taxon>Sarcoptiformes</taxon>
        <taxon>Astigmata</taxon>
        <taxon>Psoroptidia</taxon>
        <taxon>Analgoidea</taxon>
        <taxon>Pyroglyphidae</taxon>
        <taxon>Pyroglyphinae</taxon>
        <taxon>Euroglyphus</taxon>
    </lineage>
</organism>
<feature type="region of interest" description="Disordered" evidence="1">
    <location>
        <begin position="163"/>
        <end position="202"/>
    </location>
</feature>
<dbReference type="EMBL" id="MUJZ01021526">
    <property type="protein sequence ID" value="OTF79761.1"/>
    <property type="molecule type" value="Genomic_DNA"/>
</dbReference>
<evidence type="ECO:0000313" key="4">
    <source>
        <dbReference type="Proteomes" id="UP000194236"/>
    </source>
</evidence>